<dbReference type="AlphaFoldDB" id="A0AAE9ZDW5"/>
<dbReference type="RefSeq" id="WP_274492536.1">
    <property type="nucleotide sequence ID" value="NZ_CP118166.1"/>
</dbReference>
<dbReference type="KEGG" id="hfl:PUV54_12240"/>
<gene>
    <name evidence="1" type="ORF">PUV54_12240</name>
</gene>
<organism evidence="1 2">
    <name type="scientific">Hyphococcus flavus</name>
    <dbReference type="NCBI Taxonomy" id="1866326"/>
    <lineage>
        <taxon>Bacteria</taxon>
        <taxon>Pseudomonadati</taxon>
        <taxon>Pseudomonadota</taxon>
        <taxon>Alphaproteobacteria</taxon>
        <taxon>Parvularculales</taxon>
        <taxon>Parvularculaceae</taxon>
        <taxon>Hyphococcus</taxon>
    </lineage>
</organism>
<dbReference type="Pfam" id="PF06078">
    <property type="entry name" value="DUF937"/>
    <property type="match status" value="1"/>
</dbReference>
<sequence>MSLMDQLTQVVVSQISQQASQKTGMEQGLTEKMMPMAMAAIMAGLKKNASQPQGAQALSDALQRHDGSLLNNVDQVSSDNVLADGQKILGHILGGKQSQTERALAKTAGVDQGQIGQLLAMAAPAVLASLGRAKREQGLDASALAGLVTEESVRAHAAAPNELGGLLGFLDQDGDGDFKDDLMEQAGKQLLGGLFGRK</sequence>
<dbReference type="InterPro" id="IPR009282">
    <property type="entry name" value="DUF937"/>
</dbReference>
<evidence type="ECO:0000313" key="2">
    <source>
        <dbReference type="Proteomes" id="UP001214043"/>
    </source>
</evidence>
<name>A0AAE9ZDW5_9PROT</name>
<keyword evidence="2" id="KW-1185">Reference proteome</keyword>
<accession>A0AAE9ZDW5</accession>
<protein>
    <submittedName>
        <fullName evidence="1">DUF937 domain-containing protein</fullName>
    </submittedName>
</protein>
<dbReference type="EMBL" id="CP118166">
    <property type="protein sequence ID" value="WDI30722.1"/>
    <property type="molecule type" value="Genomic_DNA"/>
</dbReference>
<proteinExistence type="predicted"/>
<evidence type="ECO:0000313" key="1">
    <source>
        <dbReference type="EMBL" id="WDI30722.1"/>
    </source>
</evidence>
<dbReference type="Proteomes" id="UP001214043">
    <property type="component" value="Chromosome"/>
</dbReference>
<reference evidence="1" key="1">
    <citation type="submission" date="2023-02" db="EMBL/GenBank/DDBJ databases">
        <title>Genome sequence of Hyphococcus flavus.</title>
        <authorList>
            <person name="Rong J.-C."/>
            <person name="Zhao Q."/>
            <person name="Yi M."/>
            <person name="Wu J.-Y."/>
        </authorList>
    </citation>
    <scope>NUCLEOTIDE SEQUENCE</scope>
    <source>
        <strain evidence="1">MCCC 1K03223</strain>
    </source>
</reference>